<comment type="caution">
    <text evidence="4">The sequence shown here is derived from an EMBL/GenBank/DDBJ whole genome shotgun (WGS) entry which is preliminary data.</text>
</comment>
<dbReference type="AlphaFoldDB" id="A0A2U1CR23"/>
<dbReference type="Gene3D" id="3.50.50.60">
    <property type="entry name" value="FAD/NAD(P)-binding domain"/>
    <property type="match status" value="1"/>
</dbReference>
<feature type="domain" description="FAD-binding" evidence="3">
    <location>
        <begin position="5"/>
        <end position="321"/>
    </location>
</feature>
<dbReference type="PRINTS" id="PR00420">
    <property type="entry name" value="RNGMNOXGNASE"/>
</dbReference>
<dbReference type="PANTHER" id="PTHR43476">
    <property type="entry name" value="3-(3-HYDROXY-PHENYL)PROPIONATE/3-HYDROXYCINNAMIC ACID HYDROXYLASE"/>
    <property type="match status" value="1"/>
</dbReference>
<dbReference type="GO" id="GO:0016491">
    <property type="term" value="F:oxidoreductase activity"/>
    <property type="evidence" value="ECO:0007669"/>
    <property type="project" value="UniProtKB-KW"/>
</dbReference>
<protein>
    <submittedName>
        <fullName evidence="4">2-polyprenyl-6-methoxyphenol hydroxylase-like FAD-dependent oxidoreductase</fullName>
    </submittedName>
</protein>
<proteinExistence type="predicted"/>
<organism evidence="4 5">
    <name type="scientific">Pusillimonas noertemannii</name>
    <dbReference type="NCBI Taxonomy" id="305977"/>
    <lineage>
        <taxon>Bacteria</taxon>
        <taxon>Pseudomonadati</taxon>
        <taxon>Pseudomonadota</taxon>
        <taxon>Betaproteobacteria</taxon>
        <taxon>Burkholderiales</taxon>
        <taxon>Alcaligenaceae</taxon>
        <taxon>Pusillimonas</taxon>
    </lineage>
</organism>
<evidence type="ECO:0000256" key="2">
    <source>
        <dbReference type="ARBA" id="ARBA00023027"/>
    </source>
</evidence>
<dbReference type="InterPro" id="IPR002938">
    <property type="entry name" value="FAD-bd"/>
</dbReference>
<dbReference type="Pfam" id="PF01494">
    <property type="entry name" value="FAD_binding_3"/>
    <property type="match status" value="1"/>
</dbReference>
<gene>
    <name evidence="4" type="ORF">C7440_0679</name>
</gene>
<dbReference type="InterPro" id="IPR036188">
    <property type="entry name" value="FAD/NAD-bd_sf"/>
</dbReference>
<keyword evidence="5" id="KW-1185">Reference proteome</keyword>
<dbReference type="OrthoDB" id="8985337at2"/>
<accession>A0A2U1CR23</accession>
<dbReference type="Gene3D" id="3.30.9.20">
    <property type="match status" value="1"/>
</dbReference>
<keyword evidence="2" id="KW-0520">NAD</keyword>
<evidence type="ECO:0000313" key="4">
    <source>
        <dbReference type="EMBL" id="PVY68284.1"/>
    </source>
</evidence>
<dbReference type="PANTHER" id="PTHR43476:SF4">
    <property type="entry name" value="BLR0106 PROTEIN"/>
    <property type="match status" value="1"/>
</dbReference>
<dbReference type="SUPFAM" id="SSF51905">
    <property type="entry name" value="FAD/NAD(P)-binding domain"/>
    <property type="match status" value="1"/>
</dbReference>
<evidence type="ECO:0000259" key="3">
    <source>
        <dbReference type="Pfam" id="PF01494"/>
    </source>
</evidence>
<dbReference type="GO" id="GO:0071949">
    <property type="term" value="F:FAD binding"/>
    <property type="evidence" value="ECO:0007669"/>
    <property type="project" value="InterPro"/>
</dbReference>
<dbReference type="STRING" id="1231391.GCA_000308195_03259"/>
<dbReference type="EMBL" id="QEKO01000001">
    <property type="protein sequence ID" value="PVY68284.1"/>
    <property type="molecule type" value="Genomic_DNA"/>
</dbReference>
<name>A0A2U1CR23_9BURK</name>
<reference evidence="4 5" key="1">
    <citation type="submission" date="2018-04" db="EMBL/GenBank/DDBJ databases">
        <title>Genomic Encyclopedia of Type Strains, Phase IV (KMG-IV): sequencing the most valuable type-strain genomes for metagenomic binning, comparative biology and taxonomic classification.</title>
        <authorList>
            <person name="Goeker M."/>
        </authorList>
    </citation>
    <scope>NUCLEOTIDE SEQUENCE [LARGE SCALE GENOMIC DNA]</scope>
    <source>
        <strain evidence="4 5">DSM 10065</strain>
    </source>
</reference>
<sequence length="380" mass="42902">MKINILGGGPAGLYAAYLLKRSRPDALVNVYEQNDADTTFGFGVVFSDQALEFLRANDAETLDAITRGLETWRDIELRVHGESIRIDGVGFTAIARLKLLEILRDKALSAGAVLHHKKMVKNINEIDDADLIIGADGVNSLVRRTFEREFGFSTELFENHFAWFGADRPFDRLTQTFKATPQGFFNAHHYRYSPSMSTFLVEVDAPTFERIGFADRSEEDSKRYCEDVFADELQGASLVINKSHWRRFPIINNARWSAGKYVLVGDALRTAHFSIGSGTRLALEDVQALAAAVVESSGDIPRALESYEEKRRPGVEKIVAAANQSAWWYDHFAEHMKLPAWEFAKSYISRSGRVDIERLRINSPVFSSQYEAWRAQNEHA</sequence>
<dbReference type="RefSeq" id="WP_116517957.1">
    <property type="nucleotide sequence ID" value="NZ_JACCEX010000001.1"/>
</dbReference>
<keyword evidence="1" id="KW-0560">Oxidoreductase</keyword>
<dbReference type="InterPro" id="IPR050631">
    <property type="entry name" value="PheA/TfdB_FAD_monoxygenase"/>
</dbReference>
<dbReference type="Proteomes" id="UP000246145">
    <property type="component" value="Unassembled WGS sequence"/>
</dbReference>
<evidence type="ECO:0000256" key="1">
    <source>
        <dbReference type="ARBA" id="ARBA00023002"/>
    </source>
</evidence>
<evidence type="ECO:0000313" key="5">
    <source>
        <dbReference type="Proteomes" id="UP000246145"/>
    </source>
</evidence>